<keyword evidence="3" id="KW-1185">Reference proteome</keyword>
<comment type="caution">
    <text evidence="2">The sequence shown here is derived from an EMBL/GenBank/DDBJ whole genome shotgun (WGS) entry which is preliminary data.</text>
</comment>
<dbReference type="Proteomes" id="UP000699042">
    <property type="component" value="Unassembled WGS sequence"/>
</dbReference>
<organism evidence="2 3">
    <name type="scientific">Colletotrichum scovillei</name>
    <dbReference type="NCBI Taxonomy" id="1209932"/>
    <lineage>
        <taxon>Eukaryota</taxon>
        <taxon>Fungi</taxon>
        <taxon>Dikarya</taxon>
        <taxon>Ascomycota</taxon>
        <taxon>Pezizomycotina</taxon>
        <taxon>Sordariomycetes</taxon>
        <taxon>Hypocreomycetidae</taxon>
        <taxon>Glomerellales</taxon>
        <taxon>Glomerellaceae</taxon>
        <taxon>Colletotrichum</taxon>
        <taxon>Colletotrichum acutatum species complex</taxon>
    </lineage>
</organism>
<dbReference type="AlphaFoldDB" id="A0A9P7U907"/>
<evidence type="ECO:0000313" key="2">
    <source>
        <dbReference type="EMBL" id="KAG7041994.1"/>
    </source>
</evidence>
<gene>
    <name evidence="2" type="ORF">JMJ77_010101</name>
</gene>
<accession>A0A9P7U907</accession>
<evidence type="ECO:0000256" key="1">
    <source>
        <dbReference type="SAM" id="MobiDB-lite"/>
    </source>
</evidence>
<evidence type="ECO:0000313" key="3">
    <source>
        <dbReference type="Proteomes" id="UP000699042"/>
    </source>
</evidence>
<feature type="region of interest" description="Disordered" evidence="1">
    <location>
        <begin position="40"/>
        <end position="62"/>
    </location>
</feature>
<name>A0A9P7U907_9PEZI</name>
<dbReference type="EMBL" id="JAESDN010000013">
    <property type="protein sequence ID" value="KAG7041994.1"/>
    <property type="molecule type" value="Genomic_DNA"/>
</dbReference>
<protein>
    <submittedName>
        <fullName evidence="2">Uncharacterized protein</fullName>
    </submittedName>
</protein>
<sequence>MIKYSAVFKIRVNISPGEILKSLPIRGLLLSATAALRRGCSKAEKGDQGDRGNRGQLHDSSS</sequence>
<proteinExistence type="predicted"/>
<feature type="compositionally biased region" description="Basic and acidic residues" evidence="1">
    <location>
        <begin position="41"/>
        <end position="62"/>
    </location>
</feature>
<reference evidence="2" key="1">
    <citation type="submission" date="2021-05" db="EMBL/GenBank/DDBJ databases">
        <title>Comparative genomics of three Colletotrichum scovillei strains and genetic complementation revealed genes involved fungal growth and virulence on chili pepper.</title>
        <authorList>
            <person name="Hsieh D.-K."/>
            <person name="Chuang S.-C."/>
            <person name="Chen C.-Y."/>
            <person name="Chao Y.-T."/>
            <person name="Lu M.-Y.J."/>
            <person name="Lee M.-H."/>
            <person name="Shih M.-C."/>
        </authorList>
    </citation>
    <scope>NUCLEOTIDE SEQUENCE</scope>
    <source>
        <strain evidence="2">Coll-153</strain>
    </source>
</reference>